<comment type="caution">
    <text evidence="12">The sequence shown here is derived from an EMBL/GenBank/DDBJ whole genome shotgun (WGS) entry which is preliminary data.</text>
</comment>
<keyword evidence="4 9" id="KW-0812">Transmembrane</keyword>
<evidence type="ECO:0000256" key="4">
    <source>
        <dbReference type="ARBA" id="ARBA00022692"/>
    </source>
</evidence>
<dbReference type="PROSITE" id="PS51202">
    <property type="entry name" value="RCK_C"/>
    <property type="match status" value="2"/>
</dbReference>
<dbReference type="Gene3D" id="3.30.70.1450">
    <property type="entry name" value="Regulator of K+ conductance, C-terminal domain"/>
    <property type="match status" value="2"/>
</dbReference>
<dbReference type="SUPFAM" id="SSF116726">
    <property type="entry name" value="TrkA C-terminal domain-like"/>
    <property type="match status" value="2"/>
</dbReference>
<evidence type="ECO:0000313" key="13">
    <source>
        <dbReference type="Proteomes" id="UP000268857"/>
    </source>
</evidence>
<evidence type="ECO:0000256" key="5">
    <source>
        <dbReference type="ARBA" id="ARBA00022729"/>
    </source>
</evidence>
<feature type="transmembrane region" description="Helical" evidence="9">
    <location>
        <begin position="329"/>
        <end position="348"/>
    </location>
</feature>
<dbReference type="STRING" id="211165.GCA_000317285_06033"/>
<keyword evidence="8 9" id="KW-0472">Membrane</keyword>
<feature type="transmembrane region" description="Helical" evidence="9">
    <location>
        <begin position="93"/>
        <end position="115"/>
    </location>
</feature>
<dbReference type="Pfam" id="PF02080">
    <property type="entry name" value="TrkA_C"/>
    <property type="match status" value="2"/>
</dbReference>
<keyword evidence="6 9" id="KW-1133">Transmembrane helix</keyword>
<dbReference type="RefSeq" id="WP_016878036.1">
    <property type="nucleotide sequence ID" value="NZ_AJLN01000141.1"/>
</dbReference>
<dbReference type="InterPro" id="IPR036721">
    <property type="entry name" value="RCK_C_sf"/>
</dbReference>
<feature type="transmembrane region" description="Helical" evidence="9">
    <location>
        <begin position="222"/>
        <end position="241"/>
    </location>
</feature>
<feature type="transmembrane region" description="Helical" evidence="9">
    <location>
        <begin position="180"/>
        <end position="202"/>
    </location>
</feature>
<feature type="transmembrane region" description="Helical" evidence="9">
    <location>
        <begin position="299"/>
        <end position="322"/>
    </location>
</feature>
<feature type="domain" description="RCK N-terminal" evidence="10">
    <location>
        <begin position="415"/>
        <end position="532"/>
    </location>
</feature>
<keyword evidence="7" id="KW-0406">Ion transport</keyword>
<sequence>MQEDFRLIVDLVSVLAVAACGGLLAALLRQPVLLGYLIGGMVIGPAGLGLIKELIQVETLAQFGVAFLLFALGVEFSFAELKKVQAIALGGGGLQITLTILVTVLVCGVTGAWGALPAKGVFLGAILSLSSTAVVLKCLMERNETETPHGQVMLGILVVQDLALGLMLAVLPALHQPGEAIGIAVLTALARIGLFAAGAVIAGKWLIPPLLRLLARTESRELFLLGVVALCLGIALLTEYLGLSIEMGAFVAGLMISEVEYADQTLTYVEPLRDIFASLFFASIGMLIDPLFLWNHLELILGLVALVFIGKFLIITPLVKLFRYPLKTALIAGFGLAQIGEFSFVLASEGQALGLVSRQIYLMILGTTAVTLVLTPFVLRLVPIVFDWAESMPWLKPYLSGEGKPLEVADELPIKDHVVVCGYGRVGKNLVKLLQQHNLPVVVIDQSESRIQQLREAGVPYVYGNCVSFHVLETAGVNQAKGMAIALPDPMSIRLSLKRALELSPELDIVVRAINDKNIEVLYQLGAREVVQPEFEASLEMATYILTVVGFSNTVVQREMQQIRNRHYLDLQPEQSASQVSRHLRQATQDLNSRWYPLPDGSPLIGMSLEEADMRYLTGVSLMAIRRTNGEEIDYPSTGTKLEKGDRLLVVGSDEELAALNEFALGRAAVPTDNSACQWVTLNADCPVLGKHLADLDVFQQLGVQVQAIRRDGKFIRFPDSKISLQVRDQLLLCGSLPSLNQLEQLLAPKTEQPLSIPVVKASEADALKDYLPTDSVWD</sequence>
<dbReference type="PANTHER" id="PTHR16254">
    <property type="entry name" value="POTASSIUM/PROTON ANTIPORTER-RELATED"/>
    <property type="match status" value="1"/>
</dbReference>
<dbReference type="PROSITE" id="PS51201">
    <property type="entry name" value="RCK_N"/>
    <property type="match status" value="1"/>
</dbReference>
<evidence type="ECO:0000259" key="10">
    <source>
        <dbReference type="PROSITE" id="PS51201"/>
    </source>
</evidence>
<dbReference type="Pfam" id="PF02254">
    <property type="entry name" value="TrkA_N"/>
    <property type="match status" value="1"/>
</dbReference>
<comment type="subcellular location">
    <subcellularLocation>
        <location evidence="1">Membrane</location>
        <topology evidence="1">Multi-pass membrane protein</topology>
    </subcellularLocation>
</comment>
<protein>
    <submittedName>
        <fullName evidence="12">Potassium/proton antiporter</fullName>
    </submittedName>
</protein>
<accession>A0A433NPQ0</accession>
<feature type="transmembrane region" description="Helical" evidence="9">
    <location>
        <begin position="33"/>
        <end position="51"/>
    </location>
</feature>
<dbReference type="GO" id="GO:0016020">
    <property type="term" value="C:membrane"/>
    <property type="evidence" value="ECO:0007669"/>
    <property type="project" value="UniProtKB-SubCell"/>
</dbReference>
<dbReference type="Pfam" id="PF00999">
    <property type="entry name" value="Na_H_Exchanger"/>
    <property type="match status" value="1"/>
</dbReference>
<feature type="transmembrane region" description="Helical" evidence="9">
    <location>
        <begin position="152"/>
        <end position="174"/>
    </location>
</feature>
<dbReference type="Gene3D" id="3.40.50.720">
    <property type="entry name" value="NAD(P)-binding Rossmann-like Domain"/>
    <property type="match status" value="1"/>
</dbReference>
<evidence type="ECO:0000256" key="3">
    <source>
        <dbReference type="ARBA" id="ARBA00022449"/>
    </source>
</evidence>
<feature type="transmembrane region" description="Helical" evidence="9">
    <location>
        <begin position="121"/>
        <end position="140"/>
    </location>
</feature>
<evidence type="ECO:0000256" key="6">
    <source>
        <dbReference type="ARBA" id="ARBA00022989"/>
    </source>
</evidence>
<dbReference type="InterPro" id="IPR045158">
    <property type="entry name" value="KEA4/5/6-like"/>
</dbReference>
<reference evidence="12 13" key="1">
    <citation type="journal article" date="2019" name="Genome Biol. Evol.">
        <title>Day and night: Metabolic profiles and evolutionary relationships of six axenic non-marine cyanobacteria.</title>
        <authorList>
            <person name="Will S.E."/>
            <person name="Henke P."/>
            <person name="Boedeker C."/>
            <person name="Huang S."/>
            <person name="Brinkmann H."/>
            <person name="Rohde M."/>
            <person name="Jarek M."/>
            <person name="Friedl T."/>
            <person name="Seufert S."/>
            <person name="Schumacher M."/>
            <person name="Overmann J."/>
            <person name="Neumann-Schaal M."/>
            <person name="Petersen J."/>
        </authorList>
    </citation>
    <scope>NUCLEOTIDE SEQUENCE [LARGE SCALE GENOMIC DNA]</scope>
    <source>
        <strain evidence="12 13">PCC 6912</strain>
    </source>
</reference>
<dbReference type="Gene3D" id="1.20.1530.20">
    <property type="match status" value="1"/>
</dbReference>
<keyword evidence="5" id="KW-0732">Signal</keyword>
<evidence type="ECO:0000256" key="1">
    <source>
        <dbReference type="ARBA" id="ARBA00004141"/>
    </source>
</evidence>
<evidence type="ECO:0000256" key="9">
    <source>
        <dbReference type="SAM" id="Phobius"/>
    </source>
</evidence>
<evidence type="ECO:0000313" key="12">
    <source>
        <dbReference type="EMBL" id="RUR85792.1"/>
    </source>
</evidence>
<feature type="domain" description="RCK C-terminal" evidence="11">
    <location>
        <begin position="679"/>
        <end position="749"/>
    </location>
</feature>
<feature type="domain" description="RCK C-terminal" evidence="11">
    <location>
        <begin position="581"/>
        <end position="666"/>
    </location>
</feature>
<name>A0A433NPQ0_CHLFR</name>
<dbReference type="SUPFAM" id="SSF51735">
    <property type="entry name" value="NAD(P)-binding Rossmann-fold domains"/>
    <property type="match status" value="1"/>
</dbReference>
<evidence type="ECO:0000256" key="8">
    <source>
        <dbReference type="ARBA" id="ARBA00023136"/>
    </source>
</evidence>
<dbReference type="InterPro" id="IPR006037">
    <property type="entry name" value="RCK_C"/>
</dbReference>
<organism evidence="12 13">
    <name type="scientific">Chlorogloeopsis fritschii PCC 6912</name>
    <dbReference type="NCBI Taxonomy" id="211165"/>
    <lineage>
        <taxon>Bacteria</taxon>
        <taxon>Bacillati</taxon>
        <taxon>Cyanobacteriota</taxon>
        <taxon>Cyanophyceae</taxon>
        <taxon>Nostocales</taxon>
        <taxon>Chlorogloeopsidaceae</taxon>
        <taxon>Chlorogloeopsis</taxon>
    </lineage>
</organism>
<dbReference type="PANTHER" id="PTHR16254:SF14">
    <property type="entry name" value="TRANSMEMBRANE AND COILED-COIL DOMAIN-CONTAINING PROTEIN 3"/>
    <property type="match status" value="1"/>
</dbReference>
<dbReference type="AlphaFoldDB" id="A0A433NPQ0"/>
<evidence type="ECO:0000256" key="2">
    <source>
        <dbReference type="ARBA" id="ARBA00022448"/>
    </source>
</evidence>
<evidence type="ECO:0000256" key="7">
    <source>
        <dbReference type="ARBA" id="ARBA00023065"/>
    </source>
</evidence>
<evidence type="ECO:0000259" key="11">
    <source>
        <dbReference type="PROSITE" id="PS51202"/>
    </source>
</evidence>
<feature type="transmembrane region" description="Helical" evidence="9">
    <location>
        <begin position="360"/>
        <end position="382"/>
    </location>
</feature>
<feature type="transmembrane region" description="Helical" evidence="9">
    <location>
        <begin position="63"/>
        <end position="81"/>
    </location>
</feature>
<dbReference type="GO" id="GO:0015386">
    <property type="term" value="F:potassium:proton antiporter activity"/>
    <property type="evidence" value="ECO:0007669"/>
    <property type="project" value="InterPro"/>
</dbReference>
<dbReference type="EMBL" id="RSCJ01000002">
    <property type="protein sequence ID" value="RUR85792.1"/>
    <property type="molecule type" value="Genomic_DNA"/>
</dbReference>
<feature type="transmembrane region" description="Helical" evidence="9">
    <location>
        <begin position="275"/>
        <end position="293"/>
    </location>
</feature>
<dbReference type="Proteomes" id="UP000268857">
    <property type="component" value="Unassembled WGS sequence"/>
</dbReference>
<feature type="transmembrane region" description="Helical" evidence="9">
    <location>
        <begin position="6"/>
        <end position="26"/>
    </location>
</feature>
<keyword evidence="2" id="KW-0813">Transport</keyword>
<gene>
    <name evidence="12" type="ORF">PCC6912_06170</name>
</gene>
<dbReference type="InterPro" id="IPR006153">
    <property type="entry name" value="Cation/H_exchanger_TM"/>
</dbReference>
<keyword evidence="3" id="KW-0050">Antiport</keyword>
<dbReference type="InterPro" id="IPR038770">
    <property type="entry name" value="Na+/solute_symporter_sf"/>
</dbReference>
<keyword evidence="13" id="KW-1185">Reference proteome</keyword>
<dbReference type="InterPro" id="IPR036291">
    <property type="entry name" value="NAD(P)-bd_dom_sf"/>
</dbReference>
<dbReference type="OrthoDB" id="9793589at2"/>
<proteinExistence type="predicted"/>
<dbReference type="InterPro" id="IPR003148">
    <property type="entry name" value="RCK_N"/>
</dbReference>